<reference evidence="3 4" key="1">
    <citation type="journal article" date="2016" name="Nat. Commun.">
        <title>Thousands of microbial genomes shed light on interconnected biogeochemical processes in an aquifer system.</title>
        <authorList>
            <person name="Anantharaman K."/>
            <person name="Brown C.T."/>
            <person name="Hug L.A."/>
            <person name="Sharon I."/>
            <person name="Castelle C.J."/>
            <person name="Probst A.J."/>
            <person name="Thomas B.C."/>
            <person name="Singh A."/>
            <person name="Wilkins M.J."/>
            <person name="Karaoz U."/>
            <person name="Brodie E.L."/>
            <person name="Williams K.H."/>
            <person name="Hubbard S.S."/>
            <person name="Banfield J.F."/>
        </authorList>
    </citation>
    <scope>NUCLEOTIDE SEQUENCE [LARGE SCALE GENOMIC DNA]</scope>
</reference>
<gene>
    <name evidence="3" type="ORF">A2637_00455</name>
</gene>
<dbReference type="InterPro" id="IPR024654">
    <property type="entry name" value="Calcineurin-like_PHP_lpxH"/>
</dbReference>
<evidence type="ECO:0000313" key="3">
    <source>
        <dbReference type="EMBL" id="OGI44419.1"/>
    </source>
</evidence>
<evidence type="ECO:0000313" key="4">
    <source>
        <dbReference type="Proteomes" id="UP000179360"/>
    </source>
</evidence>
<dbReference type="Proteomes" id="UP000179360">
    <property type="component" value="Unassembled WGS sequence"/>
</dbReference>
<comment type="caution">
    <text evidence="3">The sequence shown here is derived from an EMBL/GenBank/DDBJ whole genome shotgun (WGS) entry which is preliminary data.</text>
</comment>
<organism evidence="3 4">
    <name type="scientific">Candidatus Muproteobacteria bacterium RIFCSPHIGHO2_01_FULL_65_16</name>
    <dbReference type="NCBI Taxonomy" id="1817764"/>
    <lineage>
        <taxon>Bacteria</taxon>
        <taxon>Pseudomonadati</taxon>
        <taxon>Pseudomonadota</taxon>
        <taxon>Candidatus Muproteobacteria</taxon>
    </lineage>
</organism>
<dbReference type="SUPFAM" id="SSF56300">
    <property type="entry name" value="Metallo-dependent phosphatases"/>
    <property type="match status" value="1"/>
</dbReference>
<name>A0A1F6TH54_9PROT</name>
<evidence type="ECO:0000259" key="2">
    <source>
        <dbReference type="Pfam" id="PF12850"/>
    </source>
</evidence>
<protein>
    <recommendedName>
        <fullName evidence="2">Calcineurin-like phosphoesterase domain-containing protein</fullName>
    </recommendedName>
</protein>
<dbReference type="PANTHER" id="PTHR43165">
    <property type="entry name" value="METALLOPHOSPHOESTERASE"/>
    <property type="match status" value="1"/>
</dbReference>
<accession>A0A1F6TH54</accession>
<dbReference type="STRING" id="1817764.A2637_00455"/>
<dbReference type="Gene3D" id="3.60.21.10">
    <property type="match status" value="1"/>
</dbReference>
<evidence type="ECO:0000256" key="1">
    <source>
        <dbReference type="ARBA" id="ARBA00008950"/>
    </source>
</evidence>
<dbReference type="Pfam" id="PF12850">
    <property type="entry name" value="Metallophos_2"/>
    <property type="match status" value="1"/>
</dbReference>
<dbReference type="InterPro" id="IPR029052">
    <property type="entry name" value="Metallo-depent_PP-like"/>
</dbReference>
<dbReference type="EMBL" id="MFSY01000124">
    <property type="protein sequence ID" value="OGI44419.1"/>
    <property type="molecule type" value="Genomic_DNA"/>
</dbReference>
<proteinExistence type="inferred from homology"/>
<feature type="non-terminal residue" evidence="3">
    <location>
        <position position="1"/>
    </location>
</feature>
<dbReference type="AlphaFoldDB" id="A0A1F6TH54"/>
<dbReference type="PANTHER" id="PTHR43165:SF1">
    <property type="entry name" value="PHOSPHODIESTERASE MJ0936"/>
    <property type="match status" value="1"/>
</dbReference>
<comment type="similarity">
    <text evidence="1">Belongs to the metallophosphoesterase superfamily. YfcE family.</text>
</comment>
<dbReference type="InterPro" id="IPR053193">
    <property type="entry name" value="MetalloPDE_YfcE-like"/>
</dbReference>
<sequence length="165" mass="18050">ADAKRLGAEAVIHCGDLIAPSTLHAIIPLGLPVHLVHGNNQGDLFHLSKLAHKPENRVHYYGQDGVFVLGGRRIFIVHYPHYAKAMALTGDYELICNGHEHRAVIERIKNIKGDETLRVDPGTVGGVSAPATYVLGDLEKWEFVIRAVPEPANVDTARRRAATGR</sequence>
<feature type="domain" description="Calcineurin-like phosphoesterase" evidence="2">
    <location>
        <begin position="5"/>
        <end position="139"/>
    </location>
</feature>